<evidence type="ECO:0000313" key="6">
    <source>
        <dbReference type="EMBL" id="TZG29155.1"/>
    </source>
</evidence>
<protein>
    <submittedName>
        <fullName evidence="6">Helicase</fullName>
    </submittedName>
</protein>
<dbReference type="GO" id="GO:0016787">
    <property type="term" value="F:hydrolase activity"/>
    <property type="evidence" value="ECO:0007669"/>
    <property type="project" value="UniProtKB-KW"/>
</dbReference>
<accession>A0A5D9CGG4</accession>
<dbReference type="Pfam" id="PF22527">
    <property type="entry name" value="DEXQc_Suv3"/>
    <property type="match status" value="1"/>
</dbReference>
<dbReference type="GO" id="GO:0004386">
    <property type="term" value="F:helicase activity"/>
    <property type="evidence" value="ECO:0007669"/>
    <property type="project" value="UniProtKB-KW"/>
</dbReference>
<dbReference type="AlphaFoldDB" id="A0A5D9CGG4"/>
<comment type="caution">
    <text evidence="6">The sequence shown here is derived from an EMBL/GenBank/DDBJ whole genome shotgun (WGS) entry which is preliminary data.</text>
</comment>
<keyword evidence="2" id="KW-0378">Hydrolase</keyword>
<dbReference type="Gene3D" id="3.40.50.300">
    <property type="entry name" value="P-loop containing nucleotide triphosphate hydrolases"/>
    <property type="match status" value="2"/>
</dbReference>
<dbReference type="GO" id="GO:0005524">
    <property type="term" value="F:ATP binding"/>
    <property type="evidence" value="ECO:0007669"/>
    <property type="project" value="UniProtKB-KW"/>
</dbReference>
<keyword evidence="4" id="KW-0067">ATP-binding</keyword>
<dbReference type="Proteomes" id="UP000322077">
    <property type="component" value="Unassembled WGS sequence"/>
</dbReference>
<keyword evidence="1" id="KW-0547">Nucleotide-binding</keyword>
<dbReference type="SMART" id="SM00490">
    <property type="entry name" value="HELICc"/>
    <property type="match status" value="1"/>
</dbReference>
<dbReference type="EMBL" id="VTOU01000001">
    <property type="protein sequence ID" value="TZG29155.1"/>
    <property type="molecule type" value="Genomic_DNA"/>
</dbReference>
<dbReference type="PROSITE" id="PS51194">
    <property type="entry name" value="HELICASE_CTER"/>
    <property type="match status" value="1"/>
</dbReference>
<evidence type="ECO:0000259" key="5">
    <source>
        <dbReference type="PROSITE" id="PS51194"/>
    </source>
</evidence>
<proteinExistence type="predicted"/>
<dbReference type="SUPFAM" id="SSF52540">
    <property type="entry name" value="P-loop containing nucleoside triphosphate hydrolases"/>
    <property type="match status" value="2"/>
</dbReference>
<feature type="domain" description="Helicase C-terminal" evidence="5">
    <location>
        <begin position="156"/>
        <end position="306"/>
    </location>
</feature>
<dbReference type="PANTHER" id="PTHR12131:SF1">
    <property type="entry name" value="ATP-DEPENDENT RNA HELICASE SUPV3L1, MITOCHONDRIAL-RELATED"/>
    <property type="match status" value="1"/>
</dbReference>
<reference evidence="6 7" key="1">
    <citation type="submission" date="2019-08" db="EMBL/GenBank/DDBJ databases">
        <authorList>
            <person name="Wang G."/>
            <person name="Xu Z."/>
        </authorList>
    </citation>
    <scope>NUCLEOTIDE SEQUENCE [LARGE SCALE GENOMIC DNA]</scope>
    <source>
        <strain evidence="6 7">ZX</strain>
    </source>
</reference>
<sequence>MARFAAQPVVAVLGPTNTGKTHLAIERMCGHSSGMIGFPLRLLAREVYDRVVAIKGKERVALITGEEKILPPDAQYYLCTAESMPLDRDFSFVALDEAQLGADPERGHVFTDRLLRARGRDETMILGSEALRPVLRALVPDCEIIGRPRFSTLSYAGATKLSRLPPRSAIVAFSAEEVYAVAEMLRRLRGGAAVVMGALSPRTRNAQVAMFQAGEVDYLVATDAIGMGLNMDVTHVAFASLRKFDGRRSRRLTVAEMAQIAGRAGRHQRDGTFGTLAYEGSQGARFEDEEVDKIEAHVFPPLDHLYWRVGAPSFESLDALLADLQRRPDRPVLRAAPQAVDLAVLKRLAEEDWVRDRARGPRMIARLWSACGLPDFRRTGAEPHSRLVSRIFRHLSEGAGHLPVPWFAEELARLDSVQGDVETLADRIAGVRTWAYIAHRADWLADPDTWATRTRELEEKLSDALHQRLTQRFVDRRTSVLMRELGAKGGEMLLPVKVDEEGIVTVDGEPIGRLIGFRFKADHRARHGDMKRLMAAAERRLVTELSSRARQLAADEDGHFTLATDAGRPVAIFWRGDVVARLGKGRTLLTPRINLHRALDSLSAADRAGVEQRLAVWLEGRIQRELKPLTRYFEAARDPACSPSLRALLSPLAEAGGIIARRELASAIEHLDREGRSRADRLDVKLGTLDIYAPTLLKPEPTRWRLALFAAAEDADMPELPIPGAVSIATPPDRNACEAMTRAGYRALGAQMLRVDQAERLARLAHDTRTGRKPFCPDPGLATSLGLRGASFTQLMLALGFRADGENIWVWKGKREQPKRPPAARAGNAFGALADLWPGHAAR</sequence>
<name>A0A5D9CGG4_9SPHN</name>
<dbReference type="Pfam" id="PF00271">
    <property type="entry name" value="Helicase_C"/>
    <property type="match status" value="1"/>
</dbReference>
<evidence type="ECO:0000256" key="1">
    <source>
        <dbReference type="ARBA" id="ARBA00022741"/>
    </source>
</evidence>
<gene>
    <name evidence="6" type="ORF">FYJ91_03190</name>
</gene>
<keyword evidence="3 6" id="KW-0347">Helicase</keyword>
<dbReference type="InterPro" id="IPR027417">
    <property type="entry name" value="P-loop_NTPase"/>
</dbReference>
<evidence type="ECO:0000256" key="3">
    <source>
        <dbReference type="ARBA" id="ARBA00022806"/>
    </source>
</evidence>
<dbReference type="InterPro" id="IPR055206">
    <property type="entry name" value="DEXQc_SUV3"/>
</dbReference>
<dbReference type="InterPro" id="IPR050699">
    <property type="entry name" value="RNA-DNA_Helicase"/>
</dbReference>
<dbReference type="InterPro" id="IPR001650">
    <property type="entry name" value="Helicase_C-like"/>
</dbReference>
<dbReference type="RefSeq" id="WP_149520815.1">
    <property type="nucleotide sequence ID" value="NZ_VTOU01000001.1"/>
</dbReference>
<evidence type="ECO:0000256" key="2">
    <source>
        <dbReference type="ARBA" id="ARBA00022801"/>
    </source>
</evidence>
<evidence type="ECO:0000313" key="7">
    <source>
        <dbReference type="Proteomes" id="UP000322077"/>
    </source>
</evidence>
<keyword evidence="7" id="KW-1185">Reference proteome</keyword>
<evidence type="ECO:0000256" key="4">
    <source>
        <dbReference type="ARBA" id="ARBA00022840"/>
    </source>
</evidence>
<dbReference type="PANTHER" id="PTHR12131">
    <property type="entry name" value="ATP-DEPENDENT RNA AND DNA HELICASE"/>
    <property type="match status" value="1"/>
</dbReference>
<organism evidence="6 7">
    <name type="scientific">Sphingomonas montanisoli</name>
    <dbReference type="NCBI Taxonomy" id="2606412"/>
    <lineage>
        <taxon>Bacteria</taxon>
        <taxon>Pseudomonadati</taxon>
        <taxon>Pseudomonadota</taxon>
        <taxon>Alphaproteobacteria</taxon>
        <taxon>Sphingomonadales</taxon>
        <taxon>Sphingomonadaceae</taxon>
        <taxon>Sphingomonas</taxon>
    </lineage>
</organism>